<protein>
    <recommendedName>
        <fullName evidence="2">F-box domain-containing protein</fullName>
    </recommendedName>
</protein>
<dbReference type="GO" id="GO:0031146">
    <property type="term" value="P:SCF-dependent proteasomal ubiquitin-dependent protein catabolic process"/>
    <property type="evidence" value="ECO:0007669"/>
    <property type="project" value="TreeGrafter"/>
</dbReference>
<dbReference type="InterPro" id="IPR036047">
    <property type="entry name" value="F-box-like_dom_sf"/>
</dbReference>
<dbReference type="EMBL" id="QEAP01000101">
    <property type="protein sequence ID" value="TPX74942.1"/>
    <property type="molecule type" value="Genomic_DNA"/>
</dbReference>
<feature type="domain" description="F-box" evidence="2">
    <location>
        <begin position="5"/>
        <end position="52"/>
    </location>
</feature>
<dbReference type="PANTHER" id="PTHR13318">
    <property type="entry name" value="PARTNER OF PAIRED, ISOFORM B-RELATED"/>
    <property type="match status" value="1"/>
</dbReference>
<feature type="compositionally biased region" description="Polar residues" evidence="1">
    <location>
        <begin position="592"/>
        <end position="601"/>
    </location>
</feature>
<dbReference type="SMART" id="SM00367">
    <property type="entry name" value="LRR_CC"/>
    <property type="match status" value="5"/>
</dbReference>
<dbReference type="OrthoDB" id="10257471at2759"/>
<sequence length="816" mass="90839">MAPAALIDQLFPTEVLIAVFKLVDERDRCRLCTVNQRWKRVLYNAPELWKRLDLSNRCTLGGDKFIEHLDHIKNTNNLLSSLFSQQQQTSSPYASLSQQPSVTRFSRITRMDLSCTGIDIDFFSQSYVAYTLSTSLTHLILSGCPLVTSGSLFNLKSLKSLTYLDISHCDNVDDLGLEVLSFFVTWLQELNLAYLFKITEHGIKKLFRMVGLRALNLLGCCRVKSYPWAITNAVPKSPLQLRELSIGEDSRIQTRGFWLLWCTWQHWDMKKLSDICPFLETIRLNMVLFDLPPQGLQILLDECKHLKTLCLVIERNTIPTLCSVAEQLRNLKMLDLTVHIGVQGEQMESLLAANALPKLKALKFHSKHTDVFTDDSLKTLTTQAPSMEYLELNGDNLDSSAMIPVVERLSTTLQSLLLHHVKLSNNAMRAIAKKCKTLRDLTISDLQVDVKGTVPQRCGVNGVTERVLATTEREKYKHGLGAANKLKWLVSDPSICMRLKKIELASYTGFSDKDLACIPTACTNLQWVDFHFSFTFPKTLVALSKHCPNLLYLRLFHSNPPAFYDAESPTPSRASVSATSATPTTGAPNASQRRPSSAHSSANRIAFLQAAQSARLSTSSRTSPFMASLYGDTSRVNVASKRDRRRGSGRKSVSSDVPRVSIAQSVVESSKKGNPATAKGKSKAVYKCSSPEGQALISFSLGSEVKKNASDVPVPLFNKKLRVLDLSGNHGLSDYILSSAFAEGLTNLHTLFLEGCDDGLTESGVVKFAEKRWKTLKRMHLRNCRGVALNVVQENFLSKSLEIDVVVDGGRVRNLD</sequence>
<keyword evidence="4" id="KW-1185">Reference proteome</keyword>
<dbReference type="Pfam" id="PF12937">
    <property type="entry name" value="F-box-like"/>
    <property type="match status" value="1"/>
</dbReference>
<dbReference type="Proteomes" id="UP000320333">
    <property type="component" value="Unassembled WGS sequence"/>
</dbReference>
<dbReference type="PROSITE" id="PS50181">
    <property type="entry name" value="FBOX"/>
    <property type="match status" value="1"/>
</dbReference>
<dbReference type="STRING" id="246404.A0A507FFM4"/>
<dbReference type="GO" id="GO:0019005">
    <property type="term" value="C:SCF ubiquitin ligase complex"/>
    <property type="evidence" value="ECO:0007669"/>
    <property type="project" value="TreeGrafter"/>
</dbReference>
<evidence type="ECO:0000259" key="2">
    <source>
        <dbReference type="PROSITE" id="PS50181"/>
    </source>
</evidence>
<name>A0A507FFM4_9FUNG</name>
<gene>
    <name evidence="3" type="ORF">CcCBS67573_g03783</name>
</gene>
<feature type="region of interest" description="Disordered" evidence="1">
    <location>
        <begin position="567"/>
        <end position="601"/>
    </location>
</feature>
<dbReference type="AlphaFoldDB" id="A0A507FFM4"/>
<dbReference type="InterPro" id="IPR006553">
    <property type="entry name" value="Leu-rich_rpt_Cys-con_subtyp"/>
</dbReference>
<dbReference type="InterPro" id="IPR001810">
    <property type="entry name" value="F-box_dom"/>
</dbReference>
<accession>A0A507FFM4</accession>
<dbReference type="Gene3D" id="3.80.10.10">
    <property type="entry name" value="Ribonuclease Inhibitor"/>
    <property type="match status" value="4"/>
</dbReference>
<comment type="caution">
    <text evidence="3">The sequence shown here is derived from an EMBL/GenBank/DDBJ whole genome shotgun (WGS) entry which is preliminary data.</text>
</comment>
<organism evidence="3 4">
    <name type="scientific">Chytriomyces confervae</name>
    <dbReference type="NCBI Taxonomy" id="246404"/>
    <lineage>
        <taxon>Eukaryota</taxon>
        <taxon>Fungi</taxon>
        <taxon>Fungi incertae sedis</taxon>
        <taxon>Chytridiomycota</taxon>
        <taxon>Chytridiomycota incertae sedis</taxon>
        <taxon>Chytridiomycetes</taxon>
        <taxon>Chytridiales</taxon>
        <taxon>Chytriomycetaceae</taxon>
        <taxon>Chytriomyces</taxon>
    </lineage>
</organism>
<evidence type="ECO:0000256" key="1">
    <source>
        <dbReference type="SAM" id="MobiDB-lite"/>
    </source>
</evidence>
<feature type="compositionally biased region" description="Low complexity" evidence="1">
    <location>
        <begin position="568"/>
        <end position="591"/>
    </location>
</feature>
<dbReference type="InterPro" id="IPR032675">
    <property type="entry name" value="LRR_dom_sf"/>
</dbReference>
<evidence type="ECO:0000313" key="4">
    <source>
        <dbReference type="Proteomes" id="UP000320333"/>
    </source>
</evidence>
<evidence type="ECO:0000313" key="3">
    <source>
        <dbReference type="EMBL" id="TPX74942.1"/>
    </source>
</evidence>
<dbReference type="Gene3D" id="1.20.1280.50">
    <property type="match status" value="1"/>
</dbReference>
<dbReference type="SUPFAM" id="SSF81383">
    <property type="entry name" value="F-box domain"/>
    <property type="match status" value="1"/>
</dbReference>
<proteinExistence type="predicted"/>
<dbReference type="SUPFAM" id="SSF52047">
    <property type="entry name" value="RNI-like"/>
    <property type="match status" value="2"/>
</dbReference>
<feature type="region of interest" description="Disordered" evidence="1">
    <location>
        <begin position="637"/>
        <end position="658"/>
    </location>
</feature>
<reference evidence="3 4" key="1">
    <citation type="journal article" date="2019" name="Sci. Rep.">
        <title>Comparative genomics of chytrid fungi reveal insights into the obligate biotrophic and pathogenic lifestyle of Synchytrium endobioticum.</title>
        <authorList>
            <person name="van de Vossenberg B.T.L.H."/>
            <person name="Warris S."/>
            <person name="Nguyen H.D.T."/>
            <person name="van Gent-Pelzer M.P.E."/>
            <person name="Joly D.L."/>
            <person name="van de Geest H.C."/>
            <person name="Bonants P.J.M."/>
            <person name="Smith D.S."/>
            <person name="Levesque C.A."/>
            <person name="van der Lee T.A.J."/>
        </authorList>
    </citation>
    <scope>NUCLEOTIDE SEQUENCE [LARGE SCALE GENOMIC DNA]</scope>
    <source>
        <strain evidence="3 4">CBS 675.73</strain>
    </source>
</reference>